<comment type="caution">
    <text evidence="1">The sequence shown here is derived from an EMBL/GenBank/DDBJ whole genome shotgun (WGS) entry which is preliminary data.</text>
</comment>
<keyword evidence="2" id="KW-1185">Reference proteome</keyword>
<proteinExistence type="predicted"/>
<organism evidence="1 2">
    <name type="scientific">Parelaphostrongylus tenuis</name>
    <name type="common">Meningeal worm</name>
    <dbReference type="NCBI Taxonomy" id="148309"/>
    <lineage>
        <taxon>Eukaryota</taxon>
        <taxon>Metazoa</taxon>
        <taxon>Ecdysozoa</taxon>
        <taxon>Nematoda</taxon>
        <taxon>Chromadorea</taxon>
        <taxon>Rhabditida</taxon>
        <taxon>Rhabditina</taxon>
        <taxon>Rhabditomorpha</taxon>
        <taxon>Strongyloidea</taxon>
        <taxon>Metastrongylidae</taxon>
        <taxon>Parelaphostrongylus</taxon>
    </lineage>
</organism>
<evidence type="ECO:0000313" key="1">
    <source>
        <dbReference type="EMBL" id="KAJ1359985.1"/>
    </source>
</evidence>
<evidence type="ECO:0000313" key="2">
    <source>
        <dbReference type="Proteomes" id="UP001196413"/>
    </source>
</evidence>
<accession>A0AAD5MK02</accession>
<name>A0AAD5MK02_PARTN</name>
<protein>
    <submittedName>
        <fullName evidence="1">Uncharacterized protein</fullName>
    </submittedName>
</protein>
<dbReference type="EMBL" id="JAHQIW010003753">
    <property type="protein sequence ID" value="KAJ1359985.1"/>
    <property type="molecule type" value="Genomic_DNA"/>
</dbReference>
<dbReference type="AlphaFoldDB" id="A0AAD5MK02"/>
<sequence>MATRDCGRVGFGPMWAATIIATTRQRHPAHSNSQLYISSEWLLKLSTFSDPGPVTNYSFFSVPSWSPSASSS</sequence>
<reference evidence="1" key="1">
    <citation type="submission" date="2021-06" db="EMBL/GenBank/DDBJ databases">
        <title>Parelaphostrongylus tenuis whole genome reference sequence.</title>
        <authorList>
            <person name="Garwood T.J."/>
            <person name="Larsen P.A."/>
            <person name="Fountain-Jones N.M."/>
            <person name="Garbe J.R."/>
            <person name="Macchietto M.G."/>
            <person name="Kania S.A."/>
            <person name="Gerhold R.W."/>
            <person name="Richards J.E."/>
            <person name="Wolf T.M."/>
        </authorList>
    </citation>
    <scope>NUCLEOTIDE SEQUENCE</scope>
    <source>
        <strain evidence="1">MNPRO001-30</strain>
        <tissue evidence="1">Meninges</tissue>
    </source>
</reference>
<gene>
    <name evidence="1" type="ORF">KIN20_018833</name>
</gene>
<dbReference type="Proteomes" id="UP001196413">
    <property type="component" value="Unassembled WGS sequence"/>
</dbReference>